<evidence type="ECO:0000256" key="1">
    <source>
        <dbReference type="SAM" id="Phobius"/>
    </source>
</evidence>
<name>A0A0W0FNV0_MONRR</name>
<sequence>MSQQLALRSQNMNACQAKLVCLLTQVLITSLILICHHSYSLGNVTLTRSVSIVLL</sequence>
<keyword evidence="1" id="KW-0472">Membrane</keyword>
<gene>
    <name evidence="2" type="ORF">WG66_9394</name>
</gene>
<protein>
    <submittedName>
        <fullName evidence="2">Uncharacterized protein</fullName>
    </submittedName>
</protein>
<proteinExistence type="predicted"/>
<feature type="transmembrane region" description="Helical" evidence="1">
    <location>
        <begin position="20"/>
        <end position="39"/>
    </location>
</feature>
<organism evidence="2 3">
    <name type="scientific">Moniliophthora roreri</name>
    <name type="common">Frosty pod rot fungus</name>
    <name type="synonym">Monilia roreri</name>
    <dbReference type="NCBI Taxonomy" id="221103"/>
    <lineage>
        <taxon>Eukaryota</taxon>
        <taxon>Fungi</taxon>
        <taxon>Dikarya</taxon>
        <taxon>Basidiomycota</taxon>
        <taxon>Agaricomycotina</taxon>
        <taxon>Agaricomycetes</taxon>
        <taxon>Agaricomycetidae</taxon>
        <taxon>Agaricales</taxon>
        <taxon>Marasmiineae</taxon>
        <taxon>Marasmiaceae</taxon>
        <taxon>Moniliophthora</taxon>
    </lineage>
</organism>
<keyword evidence="1" id="KW-1133">Transmembrane helix</keyword>
<keyword evidence="1" id="KW-0812">Transmembrane</keyword>
<reference evidence="2 3" key="1">
    <citation type="submission" date="2015-12" db="EMBL/GenBank/DDBJ databases">
        <title>Draft genome sequence of Moniliophthora roreri, the causal agent of frosty pod rot of cacao.</title>
        <authorList>
            <person name="Aime M.C."/>
            <person name="Diaz-Valderrama J.R."/>
            <person name="Kijpornyongpan T."/>
            <person name="Phillips-Mora W."/>
        </authorList>
    </citation>
    <scope>NUCLEOTIDE SEQUENCE [LARGE SCALE GENOMIC DNA]</scope>
    <source>
        <strain evidence="2 3">MCA 2952</strain>
    </source>
</reference>
<dbReference type="EMBL" id="LATX01001787">
    <property type="protein sequence ID" value="KTB38032.1"/>
    <property type="molecule type" value="Genomic_DNA"/>
</dbReference>
<evidence type="ECO:0000313" key="2">
    <source>
        <dbReference type="EMBL" id="KTB38032.1"/>
    </source>
</evidence>
<accession>A0A0W0FNV0</accession>
<dbReference type="Proteomes" id="UP000054988">
    <property type="component" value="Unassembled WGS sequence"/>
</dbReference>
<evidence type="ECO:0000313" key="3">
    <source>
        <dbReference type="Proteomes" id="UP000054988"/>
    </source>
</evidence>
<dbReference type="AlphaFoldDB" id="A0A0W0FNV0"/>
<comment type="caution">
    <text evidence="2">The sequence shown here is derived from an EMBL/GenBank/DDBJ whole genome shotgun (WGS) entry which is preliminary data.</text>
</comment>